<dbReference type="Proteomes" id="UP000051789">
    <property type="component" value="Unassembled WGS sequence"/>
</dbReference>
<evidence type="ECO:0000313" key="2">
    <source>
        <dbReference type="EMBL" id="KRM87545.1"/>
    </source>
</evidence>
<keyword evidence="3" id="KW-1185">Reference proteome</keyword>
<keyword evidence="1" id="KW-0812">Transmembrane</keyword>
<accession>A0A0R2CGF2</accession>
<dbReference type="STRING" id="1423810.FD19_GL001056"/>
<name>A0A0R2CGF2_9LACO</name>
<organism evidence="2 3">
    <name type="scientific">Lacticaseibacillus thailandensis DSM 22698 = JCM 13996</name>
    <dbReference type="NCBI Taxonomy" id="1423810"/>
    <lineage>
        <taxon>Bacteria</taxon>
        <taxon>Bacillati</taxon>
        <taxon>Bacillota</taxon>
        <taxon>Bacilli</taxon>
        <taxon>Lactobacillales</taxon>
        <taxon>Lactobacillaceae</taxon>
        <taxon>Lacticaseibacillus</taxon>
    </lineage>
</organism>
<keyword evidence="1" id="KW-1133">Transmembrane helix</keyword>
<dbReference type="AlphaFoldDB" id="A0A0R2CGF2"/>
<dbReference type="EMBL" id="AYZK01000002">
    <property type="protein sequence ID" value="KRM87545.1"/>
    <property type="molecule type" value="Genomic_DNA"/>
</dbReference>
<proteinExistence type="predicted"/>
<protein>
    <submittedName>
        <fullName evidence="2">Uncharacterized protein</fullName>
    </submittedName>
</protein>
<dbReference type="PATRIC" id="fig|1423810.4.peg.1083"/>
<feature type="transmembrane region" description="Helical" evidence="1">
    <location>
        <begin position="12"/>
        <end position="45"/>
    </location>
</feature>
<gene>
    <name evidence="2" type="ORF">FD19_GL001056</name>
</gene>
<evidence type="ECO:0000313" key="3">
    <source>
        <dbReference type="Proteomes" id="UP000051789"/>
    </source>
</evidence>
<sequence>MDGMLARKIIYSLLLFIDVIGVGVALMSGNSVFCIVMGVITLGLYFKSYPVLFKADVEERERKRELRRQEMIKRDAARH</sequence>
<reference evidence="2 3" key="1">
    <citation type="journal article" date="2015" name="Genome Announc.">
        <title>Expanding the biotechnology potential of lactobacilli through comparative genomics of 213 strains and associated genera.</title>
        <authorList>
            <person name="Sun Z."/>
            <person name="Harris H.M."/>
            <person name="McCann A."/>
            <person name="Guo C."/>
            <person name="Argimon S."/>
            <person name="Zhang W."/>
            <person name="Yang X."/>
            <person name="Jeffery I.B."/>
            <person name="Cooney J.C."/>
            <person name="Kagawa T.F."/>
            <person name="Liu W."/>
            <person name="Song Y."/>
            <person name="Salvetti E."/>
            <person name="Wrobel A."/>
            <person name="Rasinkangas P."/>
            <person name="Parkhill J."/>
            <person name="Rea M.C."/>
            <person name="O'Sullivan O."/>
            <person name="Ritari J."/>
            <person name="Douillard F.P."/>
            <person name="Paul Ross R."/>
            <person name="Yang R."/>
            <person name="Briner A.E."/>
            <person name="Felis G.E."/>
            <person name="de Vos W.M."/>
            <person name="Barrangou R."/>
            <person name="Klaenhammer T.R."/>
            <person name="Caufield P.W."/>
            <person name="Cui Y."/>
            <person name="Zhang H."/>
            <person name="O'Toole P.W."/>
        </authorList>
    </citation>
    <scope>NUCLEOTIDE SEQUENCE [LARGE SCALE GENOMIC DNA]</scope>
    <source>
        <strain evidence="2 3">DSM 22698</strain>
    </source>
</reference>
<comment type="caution">
    <text evidence="2">The sequence shown here is derived from an EMBL/GenBank/DDBJ whole genome shotgun (WGS) entry which is preliminary data.</text>
</comment>
<keyword evidence="1" id="KW-0472">Membrane</keyword>
<evidence type="ECO:0000256" key="1">
    <source>
        <dbReference type="SAM" id="Phobius"/>
    </source>
</evidence>